<dbReference type="InterPro" id="IPR007554">
    <property type="entry name" value="Glycerophosphate_synth"/>
</dbReference>
<gene>
    <name evidence="2" type="ORF">GCM10011289_17770</name>
</gene>
<dbReference type="GO" id="GO:0047355">
    <property type="term" value="F:CDP-glycerol glycerophosphotransferase activity"/>
    <property type="evidence" value="ECO:0007669"/>
    <property type="project" value="InterPro"/>
</dbReference>
<sequence length="432" mass="47366">MTAAVPFDIAPEAFPLMLLYLDPGTGSLLFSIVMGFATASFFVAKGLFYKLRARLGMGSGAAGEDTPAGLAIYSEGRQYAALFRPILAGLERRGIPCLYLSSDKDDPLLDGGFSNVSARCIGRGHAAWGYLNTLRADVCLMTTPGLDVMQIRRSRHVRHYSHVIHSPTDKAFNRPYSFDYFDSVFICGPHQRQTLEYLEALRRTPRKSLFLAGCVYYDEMLPAIGRLAPRSDGAPGTRVLVAPTWGKNGLLSRYGARLVRPLLEAGYQVVLRPHPQSALSEPDLLKALKRELGDSPLLEWDEHPDPLAAMAGADLLISDISGIVFDFAFLTEKPVLTVAFTPEKRGFEANDLPYEPWELRVLDEIGGKIGEEDLECLSALVERALSDSGRRASIRALRDEYVAHFGSSAEHVVDGLARLLTNAPPESGVRPA</sequence>
<name>A0A918P2L8_9NEIS</name>
<keyword evidence="1" id="KW-0812">Transmembrane</keyword>
<dbReference type="AlphaFoldDB" id="A0A918P2L8"/>
<protein>
    <submittedName>
        <fullName evidence="2">CDP-glycerol glycerophosphotransferase</fullName>
    </submittedName>
</protein>
<keyword evidence="1" id="KW-1133">Transmembrane helix</keyword>
<dbReference type="GO" id="GO:0016020">
    <property type="term" value="C:membrane"/>
    <property type="evidence" value="ECO:0007669"/>
    <property type="project" value="InterPro"/>
</dbReference>
<reference evidence="2" key="1">
    <citation type="journal article" date="2014" name="Int. J. Syst. Evol. Microbiol.">
        <title>Complete genome sequence of Corynebacterium casei LMG S-19264T (=DSM 44701T), isolated from a smear-ripened cheese.</title>
        <authorList>
            <consortium name="US DOE Joint Genome Institute (JGI-PGF)"/>
            <person name="Walter F."/>
            <person name="Albersmeier A."/>
            <person name="Kalinowski J."/>
            <person name="Ruckert C."/>
        </authorList>
    </citation>
    <scope>NUCLEOTIDE SEQUENCE</scope>
    <source>
        <strain evidence="2">KCTC 32182</strain>
    </source>
</reference>
<organism evidence="2 3">
    <name type="scientific">Paludibacterium paludis</name>
    <dbReference type="NCBI Taxonomy" id="1225769"/>
    <lineage>
        <taxon>Bacteria</taxon>
        <taxon>Pseudomonadati</taxon>
        <taxon>Pseudomonadota</taxon>
        <taxon>Betaproteobacteria</taxon>
        <taxon>Neisseriales</taxon>
        <taxon>Chromobacteriaceae</taxon>
        <taxon>Paludibacterium</taxon>
    </lineage>
</organism>
<dbReference type="EMBL" id="BMYX01000008">
    <property type="protein sequence ID" value="GGY14869.1"/>
    <property type="molecule type" value="Genomic_DNA"/>
</dbReference>
<keyword evidence="1" id="KW-0472">Membrane</keyword>
<proteinExistence type="predicted"/>
<dbReference type="Gene3D" id="3.40.50.12580">
    <property type="match status" value="1"/>
</dbReference>
<keyword evidence="3" id="KW-1185">Reference proteome</keyword>
<dbReference type="InterPro" id="IPR043148">
    <property type="entry name" value="TagF_C"/>
</dbReference>
<evidence type="ECO:0000256" key="1">
    <source>
        <dbReference type="SAM" id="Phobius"/>
    </source>
</evidence>
<comment type="caution">
    <text evidence="2">The sequence shown here is derived from an EMBL/GenBank/DDBJ whole genome shotgun (WGS) entry which is preliminary data.</text>
</comment>
<accession>A0A918P2L8</accession>
<reference evidence="2" key="2">
    <citation type="submission" date="2020-09" db="EMBL/GenBank/DDBJ databases">
        <authorList>
            <person name="Sun Q."/>
            <person name="Kim S."/>
        </authorList>
    </citation>
    <scope>NUCLEOTIDE SEQUENCE</scope>
    <source>
        <strain evidence="2">KCTC 32182</strain>
    </source>
</reference>
<dbReference type="Proteomes" id="UP000645257">
    <property type="component" value="Unassembled WGS sequence"/>
</dbReference>
<dbReference type="Pfam" id="PF04464">
    <property type="entry name" value="Glyphos_transf"/>
    <property type="match status" value="1"/>
</dbReference>
<evidence type="ECO:0000313" key="3">
    <source>
        <dbReference type="Proteomes" id="UP000645257"/>
    </source>
</evidence>
<feature type="transmembrane region" description="Helical" evidence="1">
    <location>
        <begin position="28"/>
        <end position="48"/>
    </location>
</feature>
<dbReference type="RefSeq" id="WP_189533439.1">
    <property type="nucleotide sequence ID" value="NZ_BMYX01000008.1"/>
</dbReference>
<dbReference type="SUPFAM" id="SSF53756">
    <property type="entry name" value="UDP-Glycosyltransferase/glycogen phosphorylase"/>
    <property type="match status" value="1"/>
</dbReference>
<evidence type="ECO:0000313" key="2">
    <source>
        <dbReference type="EMBL" id="GGY14869.1"/>
    </source>
</evidence>